<dbReference type="Pfam" id="PF02298">
    <property type="entry name" value="Cu_bind_like"/>
    <property type="match status" value="1"/>
</dbReference>
<dbReference type="CDD" id="cd11019">
    <property type="entry name" value="OsENODL1_like"/>
    <property type="match status" value="1"/>
</dbReference>
<feature type="signal peptide" evidence="10">
    <location>
        <begin position="1"/>
        <end position="19"/>
    </location>
</feature>
<reference evidence="13" key="2">
    <citation type="submission" date="2025-08" db="UniProtKB">
        <authorList>
            <consortium name="RefSeq"/>
        </authorList>
    </citation>
    <scope>IDENTIFICATION</scope>
    <source>
        <tissue evidence="13">Leaf</tissue>
    </source>
</reference>
<evidence type="ECO:0000256" key="2">
    <source>
        <dbReference type="ARBA" id="ARBA00022475"/>
    </source>
</evidence>
<reference evidence="12" key="1">
    <citation type="submission" date="2025-05" db="UniProtKB">
        <authorList>
            <consortium name="RefSeq"/>
        </authorList>
    </citation>
    <scope>NUCLEOTIDE SEQUENCE [LARGE SCALE GENOMIC DNA]</scope>
</reference>
<evidence type="ECO:0000259" key="11">
    <source>
        <dbReference type="PROSITE" id="PS51485"/>
    </source>
</evidence>
<evidence type="ECO:0000256" key="4">
    <source>
        <dbReference type="ARBA" id="ARBA00022729"/>
    </source>
</evidence>
<comment type="subcellular location">
    <subcellularLocation>
        <location evidence="1">Cell membrane</location>
        <topology evidence="1">Lipid-anchor</topology>
        <topology evidence="1">GPI-anchor</topology>
    </subcellularLocation>
</comment>
<dbReference type="Proteomes" id="UP000827889">
    <property type="component" value="Chromosome 2"/>
</dbReference>
<comment type="similarity">
    <text evidence="9">Belongs to the early nodulin-like (ENODL) family.</text>
</comment>
<dbReference type="PANTHER" id="PTHR33021">
    <property type="entry name" value="BLUE COPPER PROTEIN"/>
    <property type="match status" value="1"/>
</dbReference>
<accession>A0A8B8NTA1</accession>
<evidence type="ECO:0000256" key="6">
    <source>
        <dbReference type="ARBA" id="ARBA00023157"/>
    </source>
</evidence>
<dbReference type="PANTHER" id="PTHR33021:SF234">
    <property type="entry name" value="EARLY NODULIN-LIKE PROTEIN 7"/>
    <property type="match status" value="1"/>
</dbReference>
<dbReference type="AlphaFoldDB" id="A0A8B8NTA1"/>
<keyword evidence="4 10" id="KW-0732">Signal</keyword>
<evidence type="ECO:0000313" key="13">
    <source>
        <dbReference type="RefSeq" id="XP_030525414.2"/>
    </source>
</evidence>
<dbReference type="KEGG" id="rarg:115737431"/>
<evidence type="ECO:0000256" key="5">
    <source>
        <dbReference type="ARBA" id="ARBA00023136"/>
    </source>
</evidence>
<dbReference type="InterPro" id="IPR008972">
    <property type="entry name" value="Cupredoxin"/>
</dbReference>
<organism evidence="12 13">
    <name type="scientific">Rhodamnia argentea</name>
    <dbReference type="NCBI Taxonomy" id="178133"/>
    <lineage>
        <taxon>Eukaryota</taxon>
        <taxon>Viridiplantae</taxon>
        <taxon>Streptophyta</taxon>
        <taxon>Embryophyta</taxon>
        <taxon>Tracheophyta</taxon>
        <taxon>Spermatophyta</taxon>
        <taxon>Magnoliopsida</taxon>
        <taxon>eudicotyledons</taxon>
        <taxon>Gunneridae</taxon>
        <taxon>Pentapetalae</taxon>
        <taxon>rosids</taxon>
        <taxon>malvids</taxon>
        <taxon>Myrtales</taxon>
        <taxon>Myrtaceae</taxon>
        <taxon>Myrtoideae</taxon>
        <taxon>Myrteae</taxon>
        <taxon>Australasian group</taxon>
        <taxon>Rhodamnia</taxon>
    </lineage>
</organism>
<proteinExistence type="inferred from homology"/>
<protein>
    <submittedName>
        <fullName evidence="13">Early nodulin-like protein 1</fullName>
    </submittedName>
</protein>
<evidence type="ECO:0000256" key="9">
    <source>
        <dbReference type="ARBA" id="ARBA00035011"/>
    </source>
</evidence>
<dbReference type="Gene3D" id="2.60.40.420">
    <property type="entry name" value="Cupredoxins - blue copper proteins"/>
    <property type="match status" value="1"/>
</dbReference>
<feature type="domain" description="Phytocyanin" evidence="11">
    <location>
        <begin position="37"/>
        <end position="139"/>
    </location>
</feature>
<evidence type="ECO:0000256" key="1">
    <source>
        <dbReference type="ARBA" id="ARBA00004609"/>
    </source>
</evidence>
<keyword evidence="2" id="KW-1003">Cell membrane</keyword>
<keyword evidence="8" id="KW-0449">Lipoprotein</keyword>
<gene>
    <name evidence="13" type="primary">LOC115737431</name>
</gene>
<dbReference type="GO" id="GO:0098552">
    <property type="term" value="C:side of membrane"/>
    <property type="evidence" value="ECO:0007669"/>
    <property type="project" value="UniProtKB-KW"/>
</dbReference>
<dbReference type="PROSITE" id="PS51485">
    <property type="entry name" value="PHYTOCYANIN"/>
    <property type="match status" value="1"/>
</dbReference>
<dbReference type="GeneID" id="115737431"/>
<sequence length="205" mass="22159">MRKMASVWGLCNWVAAVFAALVLLGGVSMKAKVEAAREFRVGDGEGWHEPAELNSSLYSDWATRNRFHVGDSLNFEYKNDSVLVVDKWSYYHCKASDPVTAFDNGNSTFTLDKPGFFYFISGTANHCKNGQRLIVDVMSPHRIPRSAPPSIASAPEAGVGGLSPYASPLSSASSGAARGTSPAAVAVLMSRLAMATFAARMRFYH</sequence>
<feature type="chain" id="PRO_5046214482" evidence="10">
    <location>
        <begin position="20"/>
        <end position="205"/>
    </location>
</feature>
<evidence type="ECO:0000256" key="10">
    <source>
        <dbReference type="SAM" id="SignalP"/>
    </source>
</evidence>
<dbReference type="InterPro" id="IPR003245">
    <property type="entry name" value="Phytocyanin_dom"/>
</dbReference>
<dbReference type="SUPFAM" id="SSF49503">
    <property type="entry name" value="Cupredoxins"/>
    <property type="match status" value="1"/>
</dbReference>
<evidence type="ECO:0000256" key="8">
    <source>
        <dbReference type="ARBA" id="ARBA00023288"/>
    </source>
</evidence>
<evidence type="ECO:0000256" key="3">
    <source>
        <dbReference type="ARBA" id="ARBA00022622"/>
    </source>
</evidence>
<name>A0A8B8NTA1_9MYRT</name>
<dbReference type="InterPro" id="IPR039391">
    <property type="entry name" value="Phytocyanin-like"/>
</dbReference>
<evidence type="ECO:0000313" key="12">
    <source>
        <dbReference type="Proteomes" id="UP000827889"/>
    </source>
</evidence>
<keyword evidence="6" id="KW-1015">Disulfide bond</keyword>
<dbReference type="InterPro" id="IPR041846">
    <property type="entry name" value="ENL_dom"/>
</dbReference>
<dbReference type="RefSeq" id="XP_030525414.2">
    <property type="nucleotide sequence ID" value="XM_030669554.2"/>
</dbReference>
<keyword evidence="5" id="KW-0472">Membrane</keyword>
<keyword evidence="3" id="KW-0336">GPI-anchor</keyword>
<keyword evidence="12" id="KW-1185">Reference proteome</keyword>
<dbReference type="GO" id="GO:0005886">
    <property type="term" value="C:plasma membrane"/>
    <property type="evidence" value="ECO:0007669"/>
    <property type="project" value="UniProtKB-SubCell"/>
</dbReference>
<dbReference type="GO" id="GO:0009055">
    <property type="term" value="F:electron transfer activity"/>
    <property type="evidence" value="ECO:0007669"/>
    <property type="project" value="InterPro"/>
</dbReference>
<keyword evidence="7" id="KW-0325">Glycoprotein</keyword>
<evidence type="ECO:0000256" key="7">
    <source>
        <dbReference type="ARBA" id="ARBA00023180"/>
    </source>
</evidence>